<reference evidence="3" key="1">
    <citation type="submission" date="2021-01" db="EMBL/GenBank/DDBJ databases">
        <authorList>
            <consortium name="Genoscope - CEA"/>
            <person name="William W."/>
        </authorList>
    </citation>
    <scope>NUCLEOTIDE SEQUENCE</scope>
</reference>
<feature type="coiled-coil region" evidence="1">
    <location>
        <begin position="141"/>
        <end position="428"/>
    </location>
</feature>
<feature type="region of interest" description="Disordered" evidence="2">
    <location>
        <begin position="444"/>
        <end position="518"/>
    </location>
</feature>
<name>A0A8S1TPG5_PAROT</name>
<feature type="compositionally biased region" description="Low complexity" evidence="2">
    <location>
        <begin position="450"/>
        <end position="482"/>
    </location>
</feature>
<sequence>MSGHQIITQPQSRSQYQSNNNILTAQPIQQQSQNPLNYPSNAIPAPFMPPQMAQQSYVQSQVYQPRPMENTVRIQQQPEVHCPFCLTCQQHKNDLLARQEAQKAKPQQGNSNFPEYEYGVCPDCEGVTGDGDPEDDIGTENQKLRDDIAAKAKANRKLRNDVARLQTELDRIKHLPEENEKLKAMIGPLEDQLRDARHKNQDLLDDNNKLGNQVKDLRNNIDKANNAAKDNDNMKKEIEDLKKKNKDNDKVLEENNDLKNKLNRLKGDRDKMLADLAALEKQNGAIKDKLGKLAKENGDLQKDLGDLKKTNKDLEKKCNDLQLDNDNLHLNLGDVKGDRDKTKDQLNDLHKNRNQLLDELGKVRDKLKDAEKDKDDLGKKLNNVQNDAKKAGDVPKLKRQLDNALLELDDLKAEREELDQHLKQVHDDYNKALKILKENGLLGLLDPSEQQPGQKPNPNGQFGPTAQNQPYNPNQQPLYAPNGQPLYGPNGQPLYGPQNGQPAYGPNGQPIYGPNGQPVYGPVGSYGPPGQQVNSAYLGTPNQVSQNKMGISPMNQSNQWGGASGNVGRPSYEELMLDNIRMKKCIDQLNYDLKSSKK</sequence>
<keyword evidence="4" id="KW-1185">Reference proteome</keyword>
<organism evidence="3 4">
    <name type="scientific">Paramecium octaurelia</name>
    <dbReference type="NCBI Taxonomy" id="43137"/>
    <lineage>
        <taxon>Eukaryota</taxon>
        <taxon>Sar</taxon>
        <taxon>Alveolata</taxon>
        <taxon>Ciliophora</taxon>
        <taxon>Intramacronucleata</taxon>
        <taxon>Oligohymenophorea</taxon>
        <taxon>Peniculida</taxon>
        <taxon>Parameciidae</taxon>
        <taxon>Paramecium</taxon>
    </lineage>
</organism>
<keyword evidence="1" id="KW-0175">Coiled coil</keyword>
<dbReference type="Proteomes" id="UP000683925">
    <property type="component" value="Unassembled WGS sequence"/>
</dbReference>
<evidence type="ECO:0000256" key="1">
    <source>
        <dbReference type="SAM" id="Coils"/>
    </source>
</evidence>
<gene>
    <name evidence="3" type="ORF">POCTA_138.1.T0270308</name>
</gene>
<dbReference type="OMA" id="PDCEGVT"/>
<dbReference type="EMBL" id="CAJJDP010000027">
    <property type="protein sequence ID" value="CAD8153282.1"/>
    <property type="molecule type" value="Genomic_DNA"/>
</dbReference>
<protein>
    <submittedName>
        <fullName evidence="3">Uncharacterized protein</fullName>
    </submittedName>
</protein>
<dbReference type="AlphaFoldDB" id="A0A8S1TPG5"/>
<comment type="caution">
    <text evidence="3">The sequence shown here is derived from an EMBL/GenBank/DDBJ whole genome shotgun (WGS) entry which is preliminary data.</text>
</comment>
<evidence type="ECO:0000256" key="2">
    <source>
        <dbReference type="SAM" id="MobiDB-lite"/>
    </source>
</evidence>
<evidence type="ECO:0000313" key="3">
    <source>
        <dbReference type="EMBL" id="CAD8153282.1"/>
    </source>
</evidence>
<dbReference type="PANTHER" id="PTHR23159">
    <property type="entry name" value="CENTROSOMAL PROTEIN 2"/>
    <property type="match status" value="1"/>
</dbReference>
<dbReference type="PANTHER" id="PTHR23159:SF31">
    <property type="entry name" value="CENTROSOME-ASSOCIATED PROTEIN CEP250 ISOFORM X1"/>
    <property type="match status" value="1"/>
</dbReference>
<accession>A0A8S1TPG5</accession>
<evidence type="ECO:0000313" key="4">
    <source>
        <dbReference type="Proteomes" id="UP000683925"/>
    </source>
</evidence>
<proteinExistence type="predicted"/>
<dbReference type="OrthoDB" id="307900at2759"/>